<protein>
    <submittedName>
        <fullName evidence="1">Uncharacterized protein</fullName>
    </submittedName>
</protein>
<name>A0A5B7FWT2_PORTR</name>
<accession>A0A5B7FWT2</accession>
<evidence type="ECO:0000313" key="2">
    <source>
        <dbReference type="Proteomes" id="UP000324222"/>
    </source>
</evidence>
<sequence length="89" mass="10158">MEFNGDKSYVMEMGKSARRPVGIYKMGDGVELEKVKKEKDFGEMMEENNQPRCVETWNSLSEEVVSAKSVHSFKEKLNKCRYGDGATRA</sequence>
<reference evidence="1 2" key="1">
    <citation type="submission" date="2019-05" db="EMBL/GenBank/DDBJ databases">
        <title>Another draft genome of Portunus trituberculatus and its Hox gene families provides insights of decapod evolution.</title>
        <authorList>
            <person name="Jeong J.-H."/>
            <person name="Song I."/>
            <person name="Kim S."/>
            <person name="Choi T."/>
            <person name="Kim D."/>
            <person name="Ryu S."/>
            <person name="Kim W."/>
        </authorList>
    </citation>
    <scope>NUCLEOTIDE SEQUENCE [LARGE SCALE GENOMIC DNA]</scope>
    <source>
        <tissue evidence="1">Muscle</tissue>
    </source>
</reference>
<keyword evidence="2" id="KW-1185">Reference proteome</keyword>
<dbReference type="AlphaFoldDB" id="A0A5B7FWT2"/>
<evidence type="ECO:0000313" key="1">
    <source>
        <dbReference type="EMBL" id="MPC49659.1"/>
    </source>
</evidence>
<proteinExistence type="predicted"/>
<dbReference type="EMBL" id="VSRR010009018">
    <property type="protein sequence ID" value="MPC49659.1"/>
    <property type="molecule type" value="Genomic_DNA"/>
</dbReference>
<organism evidence="1 2">
    <name type="scientific">Portunus trituberculatus</name>
    <name type="common">Swimming crab</name>
    <name type="synonym">Neptunus trituberculatus</name>
    <dbReference type="NCBI Taxonomy" id="210409"/>
    <lineage>
        <taxon>Eukaryota</taxon>
        <taxon>Metazoa</taxon>
        <taxon>Ecdysozoa</taxon>
        <taxon>Arthropoda</taxon>
        <taxon>Crustacea</taxon>
        <taxon>Multicrustacea</taxon>
        <taxon>Malacostraca</taxon>
        <taxon>Eumalacostraca</taxon>
        <taxon>Eucarida</taxon>
        <taxon>Decapoda</taxon>
        <taxon>Pleocyemata</taxon>
        <taxon>Brachyura</taxon>
        <taxon>Eubrachyura</taxon>
        <taxon>Portunoidea</taxon>
        <taxon>Portunidae</taxon>
        <taxon>Portuninae</taxon>
        <taxon>Portunus</taxon>
    </lineage>
</organism>
<dbReference type="Proteomes" id="UP000324222">
    <property type="component" value="Unassembled WGS sequence"/>
</dbReference>
<gene>
    <name evidence="1" type="ORF">E2C01_043469</name>
</gene>
<comment type="caution">
    <text evidence="1">The sequence shown here is derived from an EMBL/GenBank/DDBJ whole genome shotgun (WGS) entry which is preliminary data.</text>
</comment>